<gene>
    <name evidence="5" type="ORF">NA56DRAFT_631134</name>
</gene>
<evidence type="ECO:0000256" key="1">
    <source>
        <dbReference type="ARBA" id="ARBA00022737"/>
    </source>
</evidence>
<protein>
    <submittedName>
        <fullName evidence="5">WSC-domain-containing protein</fullName>
    </submittedName>
</protein>
<sequence length="462" mass="47525">MVSSVARFIFGLSSITLLAPVSHARSFARDTTIPTDLPGTWTSLGCYIDVGRTLTDGGYDDVIGMTDESCIAYCNSLGFNYAGTEYFHECFCGDTLAVGGVPANSADCNTPCVGDPTEPCGGPNRLNLFWNGESPPAVSPGTNGWSSIGCYSEGTTGRALQYQYLPPDGIEMTVDICTSACHDNAYTFAGLEYADECWCGSDIENGGALVPDGTGCEMICPGDHSEYCGGPSLLEMYQFGVTVSTSQTTSSSVISTSSSIVLAPSSTSSSVISTSSSIVLTPSSTSSSVSSVQSAAPSTLSAVSLATATTSSTATTTSSLPTSSASSIPQVLGIKETIGDYTYQGCYTEGDGVRALSGDAFFDYVAMTLEECANACSAFTYFGVEYHGECYCGNSIDPTAGLAPDQGDCNFICPGDQYEYCGAGDRLDMYKKGTTSGDSTSGTSTSSSASVAPSSSVGTSAP</sequence>
<keyword evidence="3" id="KW-0732">Signal</keyword>
<proteinExistence type="predicted"/>
<evidence type="ECO:0000313" key="5">
    <source>
        <dbReference type="EMBL" id="PMD17837.1"/>
    </source>
</evidence>
<keyword evidence="6" id="KW-1185">Reference proteome</keyword>
<dbReference type="PANTHER" id="PTHR45964:SF5">
    <property type="entry name" value="WSCD FAMILY MEMBER CG9164"/>
    <property type="match status" value="1"/>
</dbReference>
<dbReference type="AlphaFoldDB" id="A0A2J6PUY0"/>
<dbReference type="EMBL" id="KZ613497">
    <property type="protein sequence ID" value="PMD17837.1"/>
    <property type="molecule type" value="Genomic_DNA"/>
</dbReference>
<feature type="non-terminal residue" evidence="5">
    <location>
        <position position="462"/>
    </location>
</feature>
<name>A0A2J6PUY0_9HELO</name>
<evidence type="ECO:0000313" key="6">
    <source>
        <dbReference type="Proteomes" id="UP000235672"/>
    </source>
</evidence>
<dbReference type="SMART" id="SM00321">
    <property type="entry name" value="WSC"/>
    <property type="match status" value="3"/>
</dbReference>
<dbReference type="OrthoDB" id="5985073at2759"/>
<dbReference type="STRING" id="1745343.A0A2J6PUY0"/>
<reference evidence="5 6" key="1">
    <citation type="submission" date="2016-05" db="EMBL/GenBank/DDBJ databases">
        <title>A degradative enzymes factory behind the ericoid mycorrhizal symbiosis.</title>
        <authorList>
            <consortium name="DOE Joint Genome Institute"/>
            <person name="Martino E."/>
            <person name="Morin E."/>
            <person name="Grelet G."/>
            <person name="Kuo A."/>
            <person name="Kohler A."/>
            <person name="Daghino S."/>
            <person name="Barry K."/>
            <person name="Choi C."/>
            <person name="Cichocki N."/>
            <person name="Clum A."/>
            <person name="Copeland A."/>
            <person name="Hainaut M."/>
            <person name="Haridas S."/>
            <person name="Labutti K."/>
            <person name="Lindquist E."/>
            <person name="Lipzen A."/>
            <person name="Khouja H.-R."/>
            <person name="Murat C."/>
            <person name="Ohm R."/>
            <person name="Olson A."/>
            <person name="Spatafora J."/>
            <person name="Veneault-Fourrey C."/>
            <person name="Henrissat B."/>
            <person name="Grigoriev I."/>
            <person name="Martin F."/>
            <person name="Perotto S."/>
        </authorList>
    </citation>
    <scope>NUCLEOTIDE SEQUENCE [LARGE SCALE GENOMIC DNA]</scope>
    <source>
        <strain evidence="5 6">UAMH 7357</strain>
    </source>
</reference>
<feature type="region of interest" description="Disordered" evidence="2">
    <location>
        <begin position="432"/>
        <end position="462"/>
    </location>
</feature>
<feature type="domain" description="WSC" evidence="4">
    <location>
        <begin position="144"/>
        <end position="240"/>
    </location>
</feature>
<feature type="chain" id="PRO_5014322035" evidence="3">
    <location>
        <begin position="25"/>
        <end position="462"/>
    </location>
</feature>
<feature type="compositionally biased region" description="Low complexity" evidence="2">
    <location>
        <begin position="433"/>
        <end position="462"/>
    </location>
</feature>
<evidence type="ECO:0000259" key="4">
    <source>
        <dbReference type="PROSITE" id="PS51212"/>
    </source>
</evidence>
<dbReference type="PROSITE" id="PS51212">
    <property type="entry name" value="WSC"/>
    <property type="match status" value="3"/>
</dbReference>
<feature type="domain" description="WSC" evidence="4">
    <location>
        <begin position="40"/>
        <end position="132"/>
    </location>
</feature>
<evidence type="ECO:0000256" key="2">
    <source>
        <dbReference type="SAM" id="MobiDB-lite"/>
    </source>
</evidence>
<keyword evidence="1" id="KW-0677">Repeat</keyword>
<dbReference type="Proteomes" id="UP000235672">
    <property type="component" value="Unassembled WGS sequence"/>
</dbReference>
<organism evidence="5 6">
    <name type="scientific">Hyaloscypha hepaticicola</name>
    <dbReference type="NCBI Taxonomy" id="2082293"/>
    <lineage>
        <taxon>Eukaryota</taxon>
        <taxon>Fungi</taxon>
        <taxon>Dikarya</taxon>
        <taxon>Ascomycota</taxon>
        <taxon>Pezizomycotina</taxon>
        <taxon>Leotiomycetes</taxon>
        <taxon>Helotiales</taxon>
        <taxon>Hyaloscyphaceae</taxon>
        <taxon>Hyaloscypha</taxon>
    </lineage>
</organism>
<accession>A0A2J6PUY0</accession>
<dbReference type="InterPro" id="IPR051589">
    <property type="entry name" value="Sialate-O-sulfotransferase"/>
</dbReference>
<dbReference type="Pfam" id="PF01822">
    <property type="entry name" value="WSC"/>
    <property type="match status" value="3"/>
</dbReference>
<dbReference type="InterPro" id="IPR002889">
    <property type="entry name" value="WSC_carb-bd"/>
</dbReference>
<dbReference type="PANTHER" id="PTHR45964">
    <property type="entry name" value="WSCD FAMILY MEMBER CG9164"/>
    <property type="match status" value="1"/>
</dbReference>
<evidence type="ECO:0000256" key="3">
    <source>
        <dbReference type="SAM" id="SignalP"/>
    </source>
</evidence>
<feature type="domain" description="WSC" evidence="4">
    <location>
        <begin position="340"/>
        <end position="433"/>
    </location>
</feature>
<feature type="signal peptide" evidence="3">
    <location>
        <begin position="1"/>
        <end position="24"/>
    </location>
</feature>